<accession>A0A345YEP5</accession>
<reference evidence="2" key="1">
    <citation type="submission" date="2018-07" db="EMBL/GenBank/DDBJ databases">
        <title>Genome sequence of Erythrobacter strain YH-07, an antagonistic bacterium isolated from Yellow Sea.</title>
        <authorList>
            <person name="Tang T."/>
            <person name="Liu Q."/>
            <person name="Sun X."/>
        </authorList>
    </citation>
    <scope>NUCLEOTIDE SEQUENCE [LARGE SCALE GENOMIC DNA]</scope>
    <source>
        <strain evidence="2">YH-07</strain>
    </source>
</reference>
<protein>
    <submittedName>
        <fullName evidence="1">Uncharacterized protein</fullName>
    </submittedName>
</protein>
<name>A0A345YEP5_9SPHN</name>
<evidence type="ECO:0000313" key="1">
    <source>
        <dbReference type="EMBL" id="AXK42397.1"/>
    </source>
</evidence>
<dbReference type="EMBL" id="CP031357">
    <property type="protein sequence ID" value="AXK42397.1"/>
    <property type="molecule type" value="Genomic_DNA"/>
</dbReference>
<sequence length="152" mass="17363">MPILKQTRHHAETLYSSWPIAHERPDFYARPYRSPHIPITDALEASGETQNQRDLSRAMGRTTTLHRPMGPSGRAIERARNDLGRPRRKLLPRKAMPKRSFACGCRCCENHPFRSNPIRLAGRDDVPWQDGARLPWSGEEGIARLKAERTCA</sequence>
<dbReference type="Proteomes" id="UP000254508">
    <property type="component" value="Chromosome"/>
</dbReference>
<dbReference type="KEGG" id="err:DVR09_08675"/>
<organism evidence="1 2">
    <name type="scientific">Erythrobacter aureus</name>
    <dbReference type="NCBI Taxonomy" id="2182384"/>
    <lineage>
        <taxon>Bacteria</taxon>
        <taxon>Pseudomonadati</taxon>
        <taxon>Pseudomonadota</taxon>
        <taxon>Alphaproteobacteria</taxon>
        <taxon>Sphingomonadales</taxon>
        <taxon>Erythrobacteraceae</taxon>
        <taxon>Erythrobacter/Porphyrobacter group</taxon>
        <taxon>Erythrobacter</taxon>
    </lineage>
</organism>
<proteinExistence type="predicted"/>
<dbReference type="AlphaFoldDB" id="A0A345YEP5"/>
<evidence type="ECO:0000313" key="2">
    <source>
        <dbReference type="Proteomes" id="UP000254508"/>
    </source>
</evidence>
<keyword evidence="2" id="KW-1185">Reference proteome</keyword>
<gene>
    <name evidence="1" type="ORF">DVR09_08675</name>
</gene>